<dbReference type="InterPro" id="IPR048375">
    <property type="entry name" value="YtxK-like_N"/>
</dbReference>
<dbReference type="Gene3D" id="3.40.50.150">
    <property type="entry name" value="Vaccinia Virus protein VP39"/>
    <property type="match status" value="1"/>
</dbReference>
<dbReference type="GO" id="GO:0003677">
    <property type="term" value="F:DNA binding"/>
    <property type="evidence" value="ECO:0007669"/>
    <property type="project" value="InterPro"/>
</dbReference>
<keyword evidence="4" id="KW-1185">Reference proteome</keyword>
<evidence type="ECO:0000313" key="4">
    <source>
        <dbReference type="Proteomes" id="UP000625804"/>
    </source>
</evidence>
<dbReference type="InterPro" id="IPR016843">
    <property type="entry name" value="S-AdoMet-dep_Ade-MeTrfase_prd"/>
</dbReference>
<name>A0A8J8GDC0_9BACI</name>
<dbReference type="GO" id="GO:0032259">
    <property type="term" value="P:methylation"/>
    <property type="evidence" value="ECO:0007669"/>
    <property type="project" value="UniProtKB-KW"/>
</dbReference>
<dbReference type="RefSeq" id="WP_173730590.1">
    <property type="nucleotide sequence ID" value="NZ_JABTTE010000005.1"/>
</dbReference>
<dbReference type="InterPro" id="IPR003356">
    <property type="entry name" value="DNA_methylase_A-5"/>
</dbReference>
<dbReference type="PRINTS" id="PR00507">
    <property type="entry name" value="N12N6MTFRASE"/>
</dbReference>
<proteinExistence type="predicted"/>
<keyword evidence="3" id="KW-0808">Transferase</keyword>
<reference evidence="3" key="1">
    <citation type="submission" date="2020-06" db="EMBL/GenBank/DDBJ databases">
        <title>A novel thermopfilic bacterium from Erzurum, Turkey.</title>
        <authorList>
            <person name="Adiguzel A."/>
            <person name="Ay H."/>
            <person name="Baltaci M.O."/>
        </authorList>
    </citation>
    <scope>NUCLEOTIDE SEQUENCE</scope>
    <source>
        <strain evidence="3">P2</strain>
    </source>
</reference>
<feature type="domain" description="DNA methylase adenine-specific" evidence="1">
    <location>
        <begin position="95"/>
        <end position="299"/>
    </location>
</feature>
<dbReference type="PANTHER" id="PTHR41313">
    <property type="entry name" value="ADENINE-SPECIFIC METHYLTRANSFERASE"/>
    <property type="match status" value="1"/>
</dbReference>
<dbReference type="CDD" id="cd02440">
    <property type="entry name" value="AdoMet_MTases"/>
    <property type="match status" value="1"/>
</dbReference>
<comment type="caution">
    <text evidence="3">The sequence shown here is derived from an EMBL/GenBank/DDBJ whole genome shotgun (WGS) entry which is preliminary data.</text>
</comment>
<dbReference type="InterPro" id="IPR029063">
    <property type="entry name" value="SAM-dependent_MTases_sf"/>
</dbReference>
<evidence type="ECO:0000259" key="1">
    <source>
        <dbReference type="Pfam" id="PF02384"/>
    </source>
</evidence>
<dbReference type="AlphaFoldDB" id="A0A8J8GDC0"/>
<evidence type="ECO:0000259" key="2">
    <source>
        <dbReference type="Pfam" id="PF21106"/>
    </source>
</evidence>
<dbReference type="Gene3D" id="1.10.150.470">
    <property type="match status" value="1"/>
</dbReference>
<dbReference type="GO" id="GO:0008170">
    <property type="term" value="F:N-methyltransferase activity"/>
    <property type="evidence" value="ECO:0007669"/>
    <property type="project" value="InterPro"/>
</dbReference>
<organism evidence="3 4">
    <name type="scientific">Calidifontibacillus erzurumensis</name>
    <dbReference type="NCBI Taxonomy" id="2741433"/>
    <lineage>
        <taxon>Bacteria</taxon>
        <taxon>Bacillati</taxon>
        <taxon>Bacillota</taxon>
        <taxon>Bacilli</taxon>
        <taxon>Bacillales</taxon>
        <taxon>Bacillaceae</taxon>
        <taxon>Calidifontibacillus/Schinkia group</taxon>
        <taxon>Calidifontibacillus</taxon>
    </lineage>
</organism>
<dbReference type="InterPro" id="IPR052933">
    <property type="entry name" value="DNA_Protect_Modify"/>
</dbReference>
<sequence>MFGDIEKLFQVFDHSTTLIMNESNKTYLEALAETGENLFEGQVLQNLSKNTIEKLMNEYEKINLEQIPNETIRKAFQLAILKGMKEAVQPNHEMTPDAVCLFMSYLVDKFTHDKQMFRLLDPACGTGNLLTAILNNSKKKIQAYGIEFDETLIKLAYIGANLQKHEIELFRQDALQPLFVEDVDLIVSDLPVGYYPNDVVASEYELKSSEGHSFIHYLYIEKSLRHLKEGGYLIAMIPNFMFDGETAKNLHEYIKKNAVIIGLLQLPLSLFKNHKHAKSIFILRKRGENVQPPKQALLAELPSFSKKDAMKGMVRMIENWFRDNLS</sequence>
<gene>
    <name evidence="3" type="ORF">HR057_05870</name>
</gene>
<protein>
    <submittedName>
        <fullName evidence="3">Class I SAM-dependent methyltransferase</fullName>
    </submittedName>
</protein>
<dbReference type="Pfam" id="PF21106">
    <property type="entry name" value="YtxK_like"/>
    <property type="match status" value="1"/>
</dbReference>
<dbReference type="Pfam" id="PF02384">
    <property type="entry name" value="N6_Mtase"/>
    <property type="match status" value="1"/>
</dbReference>
<feature type="domain" description="YtxK-like N-terminal helical" evidence="2">
    <location>
        <begin position="6"/>
        <end position="84"/>
    </location>
</feature>
<keyword evidence="3" id="KW-0489">Methyltransferase</keyword>
<dbReference type="Proteomes" id="UP000625804">
    <property type="component" value="Unassembled WGS sequence"/>
</dbReference>
<dbReference type="PANTHER" id="PTHR41313:SF1">
    <property type="entry name" value="DNA METHYLASE ADENINE-SPECIFIC DOMAIN-CONTAINING PROTEIN"/>
    <property type="match status" value="1"/>
</dbReference>
<dbReference type="EMBL" id="JABTTE010000005">
    <property type="protein sequence ID" value="NSL51297.1"/>
    <property type="molecule type" value="Genomic_DNA"/>
</dbReference>
<evidence type="ECO:0000313" key="3">
    <source>
        <dbReference type="EMBL" id="NSL51297.1"/>
    </source>
</evidence>
<dbReference type="SUPFAM" id="SSF53335">
    <property type="entry name" value="S-adenosyl-L-methionine-dependent methyltransferases"/>
    <property type="match status" value="1"/>
</dbReference>
<dbReference type="PIRSF" id="PIRSF026567">
    <property type="entry name" value="Adenine_mtase_bact_prd"/>
    <property type="match status" value="1"/>
</dbReference>
<accession>A0A8J8GDC0</accession>